<evidence type="ECO:0000256" key="1">
    <source>
        <dbReference type="SAM" id="Coils"/>
    </source>
</evidence>
<accession>A0ABR2ZIK6</accession>
<evidence type="ECO:0000313" key="3">
    <source>
        <dbReference type="Proteomes" id="UP001437256"/>
    </source>
</evidence>
<evidence type="ECO:0000313" key="2">
    <source>
        <dbReference type="EMBL" id="KAL0060804.1"/>
    </source>
</evidence>
<feature type="coiled-coil region" evidence="1">
    <location>
        <begin position="240"/>
        <end position="274"/>
    </location>
</feature>
<feature type="coiled-coil region" evidence="1">
    <location>
        <begin position="347"/>
        <end position="434"/>
    </location>
</feature>
<keyword evidence="1" id="KW-0175">Coiled coil</keyword>
<keyword evidence="3" id="KW-1185">Reference proteome</keyword>
<dbReference type="EMBL" id="JBBXMP010000160">
    <property type="protein sequence ID" value="KAL0060804.1"/>
    <property type="molecule type" value="Genomic_DNA"/>
</dbReference>
<protein>
    <submittedName>
        <fullName evidence="2">Uncharacterized protein</fullName>
    </submittedName>
</protein>
<organism evidence="2 3">
    <name type="scientific">Marasmius tenuissimus</name>
    <dbReference type="NCBI Taxonomy" id="585030"/>
    <lineage>
        <taxon>Eukaryota</taxon>
        <taxon>Fungi</taxon>
        <taxon>Dikarya</taxon>
        <taxon>Basidiomycota</taxon>
        <taxon>Agaricomycotina</taxon>
        <taxon>Agaricomycetes</taxon>
        <taxon>Agaricomycetidae</taxon>
        <taxon>Agaricales</taxon>
        <taxon>Marasmiineae</taxon>
        <taxon>Marasmiaceae</taxon>
        <taxon>Marasmius</taxon>
    </lineage>
</organism>
<gene>
    <name evidence="2" type="ORF">AAF712_012397</name>
</gene>
<name>A0ABR2ZIK6_9AGAR</name>
<dbReference type="Proteomes" id="UP001437256">
    <property type="component" value="Unassembled WGS sequence"/>
</dbReference>
<sequence>MYGATSHMISASRDIINMLDVTLDTHTTEDTLDSMILVLSKENPEFKELWNVLRAESEYTSLKNEDIRRKVLTTCTVVQILLRKWSACELQLETCHTRCGRFLSLPSPDPHDIEAVIGTLLYLMNIILAIGYHEVYWPGDDGASDSGPTHSPPLLGQLDEQGTADFLASDAFQSLVADIERLISHGEKEDERSNTFLVMYRCLIENSRFYRRPNCCSSSGEGNERYRVQEHEEGQEELASLSTENQVRNLTDRLDQLEANLRQTRQDHEREMGIMECKLEASHERLRDATQETDVLSLKLREKITHSRSDVEASYHDRITVLEALLKEKEALLAAKTASIKEKELLLNDKEVIRKQLTDVNEVLEQNLRKIQSARDMLQRKVSVIEERYSQGLHSLEGEIDLIRSELEQAHSTIEVYEQELAARDSIIQELQEQDSIRQLFL</sequence>
<comment type="caution">
    <text evidence="2">The sequence shown here is derived from an EMBL/GenBank/DDBJ whole genome shotgun (WGS) entry which is preliminary data.</text>
</comment>
<proteinExistence type="predicted"/>
<reference evidence="2 3" key="1">
    <citation type="submission" date="2024-05" db="EMBL/GenBank/DDBJ databases">
        <title>A draft genome resource for the thread blight pathogen Marasmius tenuissimus strain MS-2.</title>
        <authorList>
            <person name="Yulfo-Soto G.E."/>
            <person name="Baruah I.K."/>
            <person name="Amoako-Attah I."/>
            <person name="Bukari Y."/>
            <person name="Meinhardt L.W."/>
            <person name="Bailey B.A."/>
            <person name="Cohen S.P."/>
        </authorList>
    </citation>
    <scope>NUCLEOTIDE SEQUENCE [LARGE SCALE GENOMIC DNA]</scope>
    <source>
        <strain evidence="2 3">MS-2</strain>
    </source>
</reference>